<reference evidence="1" key="1">
    <citation type="submission" date="2022-10" db="EMBL/GenBank/DDBJ databases">
        <title>Tapping the CABI collections for fungal endophytes: first genome assemblies for Collariella, Neodidymelliopsis, Ascochyta clinopodiicola, Didymella pomorum, Didymosphaeria variabile, Neocosmospora piperis and Neocucurbitaria cava.</title>
        <authorList>
            <person name="Hill R."/>
        </authorList>
    </citation>
    <scope>NUCLEOTIDE SEQUENCE</scope>
    <source>
        <strain evidence="1">IMI 356815</strain>
    </source>
</reference>
<dbReference type="EMBL" id="JAPEUX010000007">
    <property type="protein sequence ID" value="KAJ4348846.1"/>
    <property type="molecule type" value="Genomic_DNA"/>
</dbReference>
<proteinExistence type="predicted"/>
<dbReference type="OrthoDB" id="3771763at2759"/>
<keyword evidence="2" id="KW-1185">Reference proteome</keyword>
<dbReference type="GeneID" id="80913755"/>
<sequence>MADILHQNSSHYYEPAKRQISIDEDYSDCDEMSQSNNPNLVTPPDDMEGIMTQLSQLTMNAQGPQDQLQSQAPAQSISEAVLAANWVRIFEHHHPTQKHVLNPYRDSDKQMTSFIRSWFAFSELKGFLHLDSLVNAMSTTMEPGSDVEDPRKKYTSFEQWYGDAEKPPGWIFDGETESLVLYSRWLASKGLGAQIAEQGPGAGVEQIGTQTQTDDVEGQDAGLSDQLQRMQIDDMMLD</sequence>
<accession>A0A9W8XGL8</accession>
<dbReference type="AlphaFoldDB" id="A0A9W8XGL8"/>
<organism evidence="1 2">
    <name type="scientific">Didymosphaeria variabile</name>
    <dbReference type="NCBI Taxonomy" id="1932322"/>
    <lineage>
        <taxon>Eukaryota</taxon>
        <taxon>Fungi</taxon>
        <taxon>Dikarya</taxon>
        <taxon>Ascomycota</taxon>
        <taxon>Pezizomycotina</taxon>
        <taxon>Dothideomycetes</taxon>
        <taxon>Pleosporomycetidae</taxon>
        <taxon>Pleosporales</taxon>
        <taxon>Massarineae</taxon>
        <taxon>Didymosphaeriaceae</taxon>
        <taxon>Didymosphaeria</taxon>
    </lineage>
</organism>
<evidence type="ECO:0000313" key="2">
    <source>
        <dbReference type="Proteomes" id="UP001140513"/>
    </source>
</evidence>
<gene>
    <name evidence="1" type="ORF">N0V89_010225</name>
</gene>
<dbReference type="Proteomes" id="UP001140513">
    <property type="component" value="Unassembled WGS sequence"/>
</dbReference>
<dbReference type="RefSeq" id="XP_056068234.1">
    <property type="nucleotide sequence ID" value="XM_056218969.1"/>
</dbReference>
<evidence type="ECO:0000313" key="1">
    <source>
        <dbReference type="EMBL" id="KAJ4348846.1"/>
    </source>
</evidence>
<comment type="caution">
    <text evidence="1">The sequence shown here is derived from an EMBL/GenBank/DDBJ whole genome shotgun (WGS) entry which is preliminary data.</text>
</comment>
<name>A0A9W8XGL8_9PLEO</name>
<protein>
    <submittedName>
        <fullName evidence="1">Uncharacterized protein</fullName>
    </submittedName>
</protein>